<dbReference type="SUPFAM" id="SSF48452">
    <property type="entry name" value="TPR-like"/>
    <property type="match status" value="1"/>
</dbReference>
<dbReference type="Gene3D" id="1.25.40.10">
    <property type="entry name" value="Tetratricopeptide repeat domain"/>
    <property type="match status" value="1"/>
</dbReference>
<dbReference type="KEGG" id="fpk:IA06_03705"/>
<reference evidence="1 2" key="1">
    <citation type="submission" date="2020-07" db="EMBL/GenBank/DDBJ databases">
        <title>Genomic characterization of Flavobacterium psychrophilum strains.</title>
        <authorList>
            <person name="Castillo D."/>
            <person name="Jorgensen J."/>
            <person name="Middelboe M."/>
        </authorList>
    </citation>
    <scope>NUCLEOTIDE SEQUENCE [LARGE SCALE GENOMIC DNA]</scope>
    <source>
        <strain evidence="1 2">FPS-R7</strain>
    </source>
</reference>
<dbReference type="EMBL" id="CP059075">
    <property type="protein sequence ID" value="QRE03157.1"/>
    <property type="molecule type" value="Genomic_DNA"/>
</dbReference>
<dbReference type="InterPro" id="IPR011990">
    <property type="entry name" value="TPR-like_helical_dom_sf"/>
</dbReference>
<dbReference type="KEGG" id="fpq:IB65_03680"/>
<evidence type="ECO:0008006" key="3">
    <source>
        <dbReference type="Google" id="ProtNLM"/>
    </source>
</evidence>
<dbReference type="AlphaFoldDB" id="A0A7U2RVC4"/>
<sequence length="437" mass="49533">MNTKSKIITGLLFFSLATFAQKDEMKALKKIYTKEVITDNDLADYKKYAMKFGDVAIEEEDKVYSEFYKCMLPILEINALGANATSIQKSNFVNMQTISNLSLGLNATLDFEKKTGKKLYTDKIIETVKNFKPILWEYVITLDGQKKYKEVSQAAHLIYQLDKKDLERLYIAAEYATSGQEYDKAIEYYNELNAQKYTGESTSYIAKNKLNDQYNAFSTIAERDLAVKIGTHTDPKVEKTPSKKGRIDKNIVESYIGKNDIPGAKKAIIDAKLTNPDDTSLIITEANLYLKTEDYDTYKKLIAEVLLKNPNDADLFFNLGVISGKAKDGQAEAEKNYLKAIEIDPQYKEAYLNLALLKLEGEVKLSEQMNKLGTTPADNKKYDVLKAKKRELYKSSLPYLEKAEELFVGDDQIKGVLLNVYNALDMTEKSKALKAKK</sequence>
<name>A0A7U2RVC4_FLAPS</name>
<dbReference type="RefSeq" id="WP_011962908.1">
    <property type="nucleotide sequence ID" value="NZ_BCNG01000004.1"/>
</dbReference>
<evidence type="ECO:0000313" key="2">
    <source>
        <dbReference type="Proteomes" id="UP000596329"/>
    </source>
</evidence>
<dbReference type="Proteomes" id="UP000596329">
    <property type="component" value="Chromosome"/>
</dbReference>
<evidence type="ECO:0000313" key="1">
    <source>
        <dbReference type="EMBL" id="QRE03157.1"/>
    </source>
</evidence>
<dbReference type="KEGG" id="fpv:IA03_03755"/>
<protein>
    <recommendedName>
        <fullName evidence="3">Tetratricopeptide repeat family protein</fullName>
    </recommendedName>
</protein>
<dbReference type="OMA" id="ARESFIQ"/>
<gene>
    <name evidence="1" type="ORF">H0H26_09635</name>
</gene>
<proteinExistence type="predicted"/>
<accession>A0A7U2RVC4</accession>
<dbReference type="GeneID" id="66552570"/>
<organism evidence="1 2">
    <name type="scientific">Flavobacterium psychrophilum</name>
    <dbReference type="NCBI Taxonomy" id="96345"/>
    <lineage>
        <taxon>Bacteria</taxon>
        <taxon>Pseudomonadati</taxon>
        <taxon>Bacteroidota</taxon>
        <taxon>Flavobacteriia</taxon>
        <taxon>Flavobacteriales</taxon>
        <taxon>Flavobacteriaceae</taxon>
        <taxon>Flavobacterium</taxon>
    </lineage>
</organism>
<dbReference type="KEGG" id="fpw:IA04_03670"/>